<name>A0ABT4SS67_9ACTN</name>
<reference evidence="1 2" key="1">
    <citation type="submission" date="2022-11" db="EMBL/GenBank/DDBJ databases">
        <title>Nonomuraea corallina sp. nov., a new species of the genus Nonomuraea isolated from sea side sediment in Thai sea.</title>
        <authorList>
            <person name="Ngamcharungchit C."/>
            <person name="Matsumoto A."/>
            <person name="Suriyachadkun C."/>
            <person name="Panbangred W."/>
            <person name="Inahashi Y."/>
            <person name="Intra B."/>
        </authorList>
    </citation>
    <scope>NUCLEOTIDE SEQUENCE [LARGE SCALE GENOMIC DNA]</scope>
    <source>
        <strain evidence="1 2">DSM 43553</strain>
    </source>
</reference>
<gene>
    <name evidence="1" type="ORF">OUY24_05115</name>
</gene>
<dbReference type="Proteomes" id="UP001212498">
    <property type="component" value="Unassembled WGS sequence"/>
</dbReference>
<keyword evidence="2" id="KW-1185">Reference proteome</keyword>
<dbReference type="EMBL" id="JAPNUD010000008">
    <property type="protein sequence ID" value="MDA0639989.1"/>
    <property type="molecule type" value="Genomic_DNA"/>
</dbReference>
<dbReference type="RefSeq" id="WP_271275371.1">
    <property type="nucleotide sequence ID" value="NZ_BAABFD010000008.1"/>
</dbReference>
<comment type="caution">
    <text evidence="1">The sequence shown here is derived from an EMBL/GenBank/DDBJ whole genome shotgun (WGS) entry which is preliminary data.</text>
</comment>
<evidence type="ECO:0000313" key="1">
    <source>
        <dbReference type="EMBL" id="MDA0639989.1"/>
    </source>
</evidence>
<evidence type="ECO:0000313" key="2">
    <source>
        <dbReference type="Proteomes" id="UP001212498"/>
    </source>
</evidence>
<accession>A0ABT4SS67</accession>
<sequence length="46" mass="4562">MHGVRLAAGVVLVLDGTGPAPGDDDVRALLAAAAPLLAVLEERGLT</sequence>
<organism evidence="1 2">
    <name type="scientific">Nonomuraea ferruginea</name>
    <dbReference type="NCBI Taxonomy" id="46174"/>
    <lineage>
        <taxon>Bacteria</taxon>
        <taxon>Bacillati</taxon>
        <taxon>Actinomycetota</taxon>
        <taxon>Actinomycetes</taxon>
        <taxon>Streptosporangiales</taxon>
        <taxon>Streptosporangiaceae</taxon>
        <taxon>Nonomuraea</taxon>
    </lineage>
</organism>
<proteinExistence type="predicted"/>
<protein>
    <submittedName>
        <fullName evidence="1">Uncharacterized protein</fullName>
    </submittedName>
</protein>